<dbReference type="FunFam" id="3.40.190.290:FF:000001">
    <property type="entry name" value="Transcriptional regulator, LysR family"/>
    <property type="match status" value="1"/>
</dbReference>
<evidence type="ECO:0000259" key="5">
    <source>
        <dbReference type="PROSITE" id="PS50931"/>
    </source>
</evidence>
<dbReference type="FunFam" id="1.10.10.10:FF:000001">
    <property type="entry name" value="LysR family transcriptional regulator"/>
    <property type="match status" value="1"/>
</dbReference>
<dbReference type="InterPro" id="IPR005119">
    <property type="entry name" value="LysR_subst-bd"/>
</dbReference>
<evidence type="ECO:0000313" key="7">
    <source>
        <dbReference type="Proteomes" id="UP000022611"/>
    </source>
</evidence>
<accession>A0A010RUD8</accession>
<evidence type="ECO:0000256" key="1">
    <source>
        <dbReference type="ARBA" id="ARBA00009437"/>
    </source>
</evidence>
<reference evidence="6 7" key="1">
    <citation type="journal article" date="2011" name="J. Bacteriol.">
        <title>Draft genome sequence of the polycyclic aromatic hydrocarbon-degrading, genetically engineered bioluminescent bioreporter Pseudomonas fluorescens HK44.</title>
        <authorList>
            <person name="Chauhan A."/>
            <person name="Layton A.C."/>
            <person name="Williams D.E."/>
            <person name="Smartt A.E."/>
            <person name="Ripp S."/>
            <person name="Karpinets T.V."/>
            <person name="Brown S.D."/>
            <person name="Sayler G.S."/>
        </authorList>
    </citation>
    <scope>NUCLEOTIDE SEQUENCE [LARGE SCALE GENOMIC DNA]</scope>
    <source>
        <strain evidence="6 7">HK44</strain>
    </source>
</reference>
<dbReference type="OrthoDB" id="9110639at2"/>
<dbReference type="Gene3D" id="3.40.190.290">
    <property type="match status" value="1"/>
</dbReference>
<dbReference type="Pfam" id="PF00126">
    <property type="entry name" value="HTH_1"/>
    <property type="match status" value="1"/>
</dbReference>
<comment type="similarity">
    <text evidence="1">Belongs to the LysR transcriptional regulatory family.</text>
</comment>
<dbReference type="Proteomes" id="UP000022611">
    <property type="component" value="Unassembled WGS sequence"/>
</dbReference>
<dbReference type="eggNOG" id="COG0583">
    <property type="taxonomic scope" value="Bacteria"/>
</dbReference>
<dbReference type="InterPro" id="IPR036390">
    <property type="entry name" value="WH_DNA-bd_sf"/>
</dbReference>
<dbReference type="InterPro" id="IPR000847">
    <property type="entry name" value="LysR_HTH_N"/>
</dbReference>
<evidence type="ECO:0000313" key="6">
    <source>
        <dbReference type="EMBL" id="EXF95891.1"/>
    </source>
</evidence>
<dbReference type="SUPFAM" id="SSF53850">
    <property type="entry name" value="Periplasmic binding protein-like II"/>
    <property type="match status" value="1"/>
</dbReference>
<dbReference type="EMBL" id="AFOY02000004">
    <property type="protein sequence ID" value="EXF95891.1"/>
    <property type="molecule type" value="Genomic_DNA"/>
</dbReference>
<evidence type="ECO:0000256" key="2">
    <source>
        <dbReference type="ARBA" id="ARBA00023015"/>
    </source>
</evidence>
<dbReference type="HOGENOM" id="CLU_039613_16_0_6"/>
<feature type="domain" description="HTH lysR-type" evidence="5">
    <location>
        <begin position="12"/>
        <end position="62"/>
    </location>
</feature>
<dbReference type="InterPro" id="IPR036388">
    <property type="entry name" value="WH-like_DNA-bd_sf"/>
</dbReference>
<dbReference type="PROSITE" id="PS50931">
    <property type="entry name" value="HTH_LYSR"/>
    <property type="match status" value="1"/>
</dbReference>
<sequence>MVPIESFQGVITFVVAARSISFTQAAERLGVSKSAVGKAIARLEKRLGTQLFHRTTRRISLTADGEAYFVACSSALEEIGAAESGLGPGGGEPSGRLRVDIPVAFGRRVVAPLLFEIANKYPALQLSLTFSDHLVDPFEEGIDLLVRFGELQDTSGLVARRLTRQRWVICASPDYLMRFGVPQTLEDLSQHRCIVGHRRGQPLSWRVMQAGQTVRYAPPSTHQIGDGEAMILAAVAGAGLCQMPRSLFQEDIQTGRLVEVLQGYEPEAVDVHAVWPKVSHLRPKVRYVVDELVRLCEHWQ</sequence>
<proteinExistence type="inferred from homology"/>
<name>A0A010RUD8_PSEFL</name>
<keyword evidence="4" id="KW-0804">Transcription</keyword>
<dbReference type="PANTHER" id="PTHR30537:SF5">
    <property type="entry name" value="HTH-TYPE TRANSCRIPTIONAL ACTIVATOR TTDR-RELATED"/>
    <property type="match status" value="1"/>
</dbReference>
<dbReference type="PRINTS" id="PR00039">
    <property type="entry name" value="HTHLYSR"/>
</dbReference>
<dbReference type="PANTHER" id="PTHR30537">
    <property type="entry name" value="HTH-TYPE TRANSCRIPTIONAL REGULATOR"/>
    <property type="match status" value="1"/>
</dbReference>
<dbReference type="PATRIC" id="fig|1042209.11.peg.773"/>
<dbReference type="Gene3D" id="1.10.10.10">
    <property type="entry name" value="Winged helix-like DNA-binding domain superfamily/Winged helix DNA-binding domain"/>
    <property type="match status" value="1"/>
</dbReference>
<dbReference type="InterPro" id="IPR058163">
    <property type="entry name" value="LysR-type_TF_proteobact-type"/>
</dbReference>
<dbReference type="GO" id="GO:0003677">
    <property type="term" value="F:DNA binding"/>
    <property type="evidence" value="ECO:0007669"/>
    <property type="project" value="UniProtKB-KW"/>
</dbReference>
<dbReference type="GO" id="GO:0003700">
    <property type="term" value="F:DNA-binding transcription factor activity"/>
    <property type="evidence" value="ECO:0007669"/>
    <property type="project" value="InterPro"/>
</dbReference>
<gene>
    <name evidence="6" type="ORF">HK44_021225</name>
</gene>
<comment type="caution">
    <text evidence="6">The sequence shown here is derived from an EMBL/GenBank/DDBJ whole genome shotgun (WGS) entry which is preliminary data.</text>
</comment>
<dbReference type="RefSeq" id="WP_019689197.1">
    <property type="nucleotide sequence ID" value="NZ_AFOY02000004.1"/>
</dbReference>
<dbReference type="Pfam" id="PF03466">
    <property type="entry name" value="LysR_substrate"/>
    <property type="match status" value="1"/>
</dbReference>
<dbReference type="AlphaFoldDB" id="A0A010RUD8"/>
<protein>
    <submittedName>
        <fullName evidence="6">LysR family transcriptional regulator</fullName>
    </submittedName>
</protein>
<dbReference type="CDD" id="cd08475">
    <property type="entry name" value="PBP2_CrgA_like_6"/>
    <property type="match status" value="1"/>
</dbReference>
<evidence type="ECO:0000256" key="3">
    <source>
        <dbReference type="ARBA" id="ARBA00023125"/>
    </source>
</evidence>
<evidence type="ECO:0000256" key="4">
    <source>
        <dbReference type="ARBA" id="ARBA00023163"/>
    </source>
</evidence>
<organism evidence="6 7">
    <name type="scientific">Pseudomonas fluorescens HK44</name>
    <dbReference type="NCBI Taxonomy" id="1042209"/>
    <lineage>
        <taxon>Bacteria</taxon>
        <taxon>Pseudomonadati</taxon>
        <taxon>Pseudomonadota</taxon>
        <taxon>Gammaproteobacteria</taxon>
        <taxon>Pseudomonadales</taxon>
        <taxon>Pseudomonadaceae</taxon>
        <taxon>Pseudomonas</taxon>
    </lineage>
</organism>
<keyword evidence="2" id="KW-0805">Transcription regulation</keyword>
<keyword evidence="3" id="KW-0238">DNA-binding</keyword>
<dbReference type="SUPFAM" id="SSF46785">
    <property type="entry name" value="Winged helix' DNA-binding domain"/>
    <property type="match status" value="1"/>
</dbReference>